<dbReference type="AlphaFoldDB" id="A0A543KEW1"/>
<gene>
    <name evidence="1" type="ORF">BD293_2194</name>
</gene>
<dbReference type="Proteomes" id="UP000320582">
    <property type="component" value="Unassembled WGS sequence"/>
</dbReference>
<reference evidence="1 2" key="1">
    <citation type="submission" date="2019-06" db="EMBL/GenBank/DDBJ databases">
        <title>Genomic Encyclopedia of Archaeal and Bacterial Type Strains, Phase II (KMG-II): from individual species to whole genera.</title>
        <authorList>
            <person name="Goeker M."/>
        </authorList>
    </citation>
    <scope>NUCLEOTIDE SEQUENCE [LARGE SCALE GENOMIC DNA]</scope>
    <source>
        <strain evidence="1 2">DSM 18423</strain>
    </source>
</reference>
<evidence type="ECO:0000313" key="1">
    <source>
        <dbReference type="EMBL" id="TQM93557.1"/>
    </source>
</evidence>
<name>A0A543KEW1_9RHOB</name>
<protein>
    <submittedName>
        <fullName evidence="1">Uncharacterized protein</fullName>
    </submittedName>
</protein>
<dbReference type="EMBL" id="VFPT01000001">
    <property type="protein sequence ID" value="TQM93557.1"/>
    <property type="molecule type" value="Genomic_DNA"/>
</dbReference>
<keyword evidence="2" id="KW-1185">Reference proteome</keyword>
<organism evidence="1 2">
    <name type="scientific">Roseinatronobacter monicus</name>
    <dbReference type="NCBI Taxonomy" id="393481"/>
    <lineage>
        <taxon>Bacteria</taxon>
        <taxon>Pseudomonadati</taxon>
        <taxon>Pseudomonadota</taxon>
        <taxon>Alphaproteobacteria</taxon>
        <taxon>Rhodobacterales</taxon>
        <taxon>Paracoccaceae</taxon>
        <taxon>Roseinatronobacter</taxon>
    </lineage>
</organism>
<accession>A0A543KEW1</accession>
<evidence type="ECO:0000313" key="2">
    <source>
        <dbReference type="Proteomes" id="UP000320582"/>
    </source>
</evidence>
<proteinExistence type="predicted"/>
<sequence>MSEGLPIIKVVRLPPKPLRGFKEGSPFSSAPMFAWVRIAMSLFPHDVAGLHQSLAVQCAFVRAAARRRKRFGGRFYNWITGENADYVSLSGTHLRQVLGVLGYEPPEFVVGGGEYQLRMDYAQQAIDALAGRLASDGQSIPRM</sequence>
<comment type="caution">
    <text evidence="1">The sequence shown here is derived from an EMBL/GenBank/DDBJ whole genome shotgun (WGS) entry which is preliminary data.</text>
</comment>